<feature type="region of interest" description="Disordered" evidence="1">
    <location>
        <begin position="1"/>
        <end position="28"/>
    </location>
</feature>
<reference evidence="3" key="1">
    <citation type="journal article" date="2019" name="Int. J. Syst. Evol. Microbiol.">
        <title>The Global Catalogue of Microorganisms (GCM) 10K type strain sequencing project: providing services to taxonomists for standard genome sequencing and annotation.</title>
        <authorList>
            <consortium name="The Broad Institute Genomics Platform"/>
            <consortium name="The Broad Institute Genome Sequencing Center for Infectious Disease"/>
            <person name="Wu L."/>
            <person name="Ma J."/>
        </authorList>
    </citation>
    <scope>NUCLEOTIDE SEQUENCE [LARGE SCALE GENOMIC DNA]</scope>
    <source>
        <strain evidence="3">KCTC 12847</strain>
    </source>
</reference>
<evidence type="ECO:0000313" key="3">
    <source>
        <dbReference type="Proteomes" id="UP001595640"/>
    </source>
</evidence>
<protein>
    <recommendedName>
        <fullName evidence="4">Multi-ubiquitin domain-containing protein</fullName>
    </recommendedName>
</protein>
<proteinExistence type="predicted"/>
<accession>A0ABV7LZK1</accession>
<dbReference type="RefSeq" id="WP_019017287.1">
    <property type="nucleotide sequence ID" value="NZ_BMXD01000003.1"/>
</dbReference>
<dbReference type="EMBL" id="JBHRUH010000012">
    <property type="protein sequence ID" value="MFC3291839.1"/>
    <property type="molecule type" value="Genomic_DNA"/>
</dbReference>
<evidence type="ECO:0008006" key="4">
    <source>
        <dbReference type="Google" id="ProtNLM"/>
    </source>
</evidence>
<gene>
    <name evidence="2" type="ORF">ACFOEI_07130</name>
</gene>
<evidence type="ECO:0000313" key="2">
    <source>
        <dbReference type="EMBL" id="MFC3291839.1"/>
    </source>
</evidence>
<keyword evidence="3" id="KW-1185">Reference proteome</keyword>
<sequence>MELDIVDPPIERAKNLGPGDQAEARSGNQSFDLEIVDKRPDGSFEVLVNETHAEPDERLEDMIGKRITAQWFNFIRVRPQGEAWDDGLSFPDEKADQL</sequence>
<evidence type="ECO:0000256" key="1">
    <source>
        <dbReference type="SAM" id="MobiDB-lite"/>
    </source>
</evidence>
<name>A0ABV7LZK1_9GAMM</name>
<comment type="caution">
    <text evidence="2">The sequence shown here is derived from an EMBL/GenBank/DDBJ whole genome shotgun (WGS) entry which is preliminary data.</text>
</comment>
<organism evidence="2 3">
    <name type="scientific">Modicisalibacter luteus</name>
    <dbReference type="NCBI Taxonomy" id="453962"/>
    <lineage>
        <taxon>Bacteria</taxon>
        <taxon>Pseudomonadati</taxon>
        <taxon>Pseudomonadota</taxon>
        <taxon>Gammaproteobacteria</taxon>
        <taxon>Oceanospirillales</taxon>
        <taxon>Halomonadaceae</taxon>
        <taxon>Modicisalibacter</taxon>
    </lineage>
</organism>
<dbReference type="Proteomes" id="UP001595640">
    <property type="component" value="Unassembled WGS sequence"/>
</dbReference>